<dbReference type="EMBL" id="LAZR01026645">
    <property type="protein sequence ID" value="KKL68082.1"/>
    <property type="molecule type" value="Genomic_DNA"/>
</dbReference>
<proteinExistence type="predicted"/>
<reference evidence="1" key="1">
    <citation type="journal article" date="2015" name="Nature">
        <title>Complex archaea that bridge the gap between prokaryotes and eukaryotes.</title>
        <authorList>
            <person name="Spang A."/>
            <person name="Saw J.H."/>
            <person name="Jorgensen S.L."/>
            <person name="Zaremba-Niedzwiedzka K."/>
            <person name="Martijn J."/>
            <person name="Lind A.E."/>
            <person name="van Eijk R."/>
            <person name="Schleper C."/>
            <person name="Guy L."/>
            <person name="Ettema T.J."/>
        </authorList>
    </citation>
    <scope>NUCLEOTIDE SEQUENCE</scope>
</reference>
<sequence length="135" mass="15851">MVKLVWEREFAYLNIIQGNFFHYNNKTIFKPQEKNSKGKIHEDWGFFSNDTVDQKIKPKVFYSEGYVSEFVLEKFSSKDNEFVLTSIDNENLPPGFRARLTTKLLSEKKFSEKFELASPGKDYGMCITNLWSKIV</sequence>
<gene>
    <name evidence="1" type="ORF">LCGC14_2128550</name>
</gene>
<evidence type="ECO:0000313" key="1">
    <source>
        <dbReference type="EMBL" id="KKL68082.1"/>
    </source>
</evidence>
<dbReference type="AlphaFoldDB" id="A0A0F9GY89"/>
<organism evidence="1">
    <name type="scientific">marine sediment metagenome</name>
    <dbReference type="NCBI Taxonomy" id="412755"/>
    <lineage>
        <taxon>unclassified sequences</taxon>
        <taxon>metagenomes</taxon>
        <taxon>ecological metagenomes</taxon>
    </lineage>
</organism>
<accession>A0A0F9GY89</accession>
<protein>
    <submittedName>
        <fullName evidence="1">Uncharacterized protein</fullName>
    </submittedName>
</protein>
<comment type="caution">
    <text evidence="1">The sequence shown here is derived from an EMBL/GenBank/DDBJ whole genome shotgun (WGS) entry which is preliminary data.</text>
</comment>
<name>A0A0F9GY89_9ZZZZ</name>